<dbReference type="Proteomes" id="UP001415857">
    <property type="component" value="Unassembled WGS sequence"/>
</dbReference>
<accession>A0AAP0RH36</accession>
<evidence type="ECO:0000313" key="1">
    <source>
        <dbReference type="EMBL" id="KAK9276962.1"/>
    </source>
</evidence>
<dbReference type="EMBL" id="JBBPBK010000010">
    <property type="protein sequence ID" value="KAK9276962.1"/>
    <property type="molecule type" value="Genomic_DNA"/>
</dbReference>
<comment type="caution">
    <text evidence="1">The sequence shown here is derived from an EMBL/GenBank/DDBJ whole genome shotgun (WGS) entry which is preliminary data.</text>
</comment>
<name>A0AAP0RH36_LIQFO</name>
<organism evidence="1 2">
    <name type="scientific">Liquidambar formosana</name>
    <name type="common">Formosan gum</name>
    <dbReference type="NCBI Taxonomy" id="63359"/>
    <lineage>
        <taxon>Eukaryota</taxon>
        <taxon>Viridiplantae</taxon>
        <taxon>Streptophyta</taxon>
        <taxon>Embryophyta</taxon>
        <taxon>Tracheophyta</taxon>
        <taxon>Spermatophyta</taxon>
        <taxon>Magnoliopsida</taxon>
        <taxon>eudicotyledons</taxon>
        <taxon>Gunneridae</taxon>
        <taxon>Pentapetalae</taxon>
        <taxon>Saxifragales</taxon>
        <taxon>Altingiaceae</taxon>
        <taxon>Liquidambar</taxon>
    </lineage>
</organism>
<sequence>MGPIVLAQLATGLGVLAGAGVRSATAVAELLACALVGPTAMLGAGLAPGRAEWLVVAVAGLVPVDPSRFRFPYVLRAALPDREKGRKEGRKKNVLRARTDNLDVPGGFDSDRSSLLQPSVTREPMTPVILPDHHLQWGPYDLAISGVY</sequence>
<protein>
    <submittedName>
        <fullName evidence="1">Uncharacterized protein</fullName>
    </submittedName>
</protein>
<reference evidence="1 2" key="1">
    <citation type="journal article" date="2024" name="Plant J.">
        <title>Genome sequences and population genomics reveal climatic adaptation and genomic divergence between two closely related sweetgum species.</title>
        <authorList>
            <person name="Xu W.Q."/>
            <person name="Ren C.Q."/>
            <person name="Zhang X.Y."/>
            <person name="Comes H.P."/>
            <person name="Liu X.H."/>
            <person name="Li Y.G."/>
            <person name="Kettle C.J."/>
            <person name="Jalonen R."/>
            <person name="Gaisberger H."/>
            <person name="Ma Y.Z."/>
            <person name="Qiu Y.X."/>
        </authorList>
    </citation>
    <scope>NUCLEOTIDE SEQUENCE [LARGE SCALE GENOMIC DNA]</scope>
    <source>
        <strain evidence="1">Hangzhou</strain>
    </source>
</reference>
<dbReference type="AlphaFoldDB" id="A0AAP0RH36"/>
<gene>
    <name evidence="1" type="ORF">L1049_006501</name>
</gene>
<keyword evidence="2" id="KW-1185">Reference proteome</keyword>
<proteinExistence type="predicted"/>
<evidence type="ECO:0000313" key="2">
    <source>
        <dbReference type="Proteomes" id="UP001415857"/>
    </source>
</evidence>